<dbReference type="AlphaFoldDB" id="A0AAW1TN46"/>
<evidence type="ECO:0000313" key="1">
    <source>
        <dbReference type="EMBL" id="KAK9871688.1"/>
    </source>
</evidence>
<reference evidence="1 2" key="1">
    <citation type="submission" date="2023-03" db="EMBL/GenBank/DDBJ databases">
        <title>Genome insight into feeding habits of ladybird beetles.</title>
        <authorList>
            <person name="Li H.-S."/>
            <person name="Huang Y.-H."/>
            <person name="Pang H."/>
        </authorList>
    </citation>
    <scope>NUCLEOTIDE SEQUENCE [LARGE SCALE GENOMIC DNA]</scope>
    <source>
        <strain evidence="1">SYSU_2023b</strain>
        <tissue evidence="1">Whole body</tissue>
    </source>
</reference>
<sequence>MGKCQCFNYFIFCSCIFFNTMHQSIHVFFFTFPENLCLEIFRRYSNGEEGPLLCILCVRSFNRAFTVKHLHQPRPAPDEMLCSHCGTQAVYFVEMVERGCRFKAFHIVFNNWHDPLRKVMVGEIDDNDSDSGAESMDSEH</sequence>
<name>A0AAW1TN46_9CUCU</name>
<dbReference type="PROSITE" id="PS51257">
    <property type="entry name" value="PROKAR_LIPOPROTEIN"/>
    <property type="match status" value="1"/>
</dbReference>
<organism evidence="1 2">
    <name type="scientific">Henosepilachna vigintioctopunctata</name>
    <dbReference type="NCBI Taxonomy" id="420089"/>
    <lineage>
        <taxon>Eukaryota</taxon>
        <taxon>Metazoa</taxon>
        <taxon>Ecdysozoa</taxon>
        <taxon>Arthropoda</taxon>
        <taxon>Hexapoda</taxon>
        <taxon>Insecta</taxon>
        <taxon>Pterygota</taxon>
        <taxon>Neoptera</taxon>
        <taxon>Endopterygota</taxon>
        <taxon>Coleoptera</taxon>
        <taxon>Polyphaga</taxon>
        <taxon>Cucujiformia</taxon>
        <taxon>Coccinelloidea</taxon>
        <taxon>Coccinellidae</taxon>
        <taxon>Epilachninae</taxon>
        <taxon>Epilachnini</taxon>
        <taxon>Henosepilachna</taxon>
    </lineage>
</organism>
<comment type="caution">
    <text evidence="1">The sequence shown here is derived from an EMBL/GenBank/DDBJ whole genome shotgun (WGS) entry which is preliminary data.</text>
</comment>
<dbReference type="EMBL" id="JARQZJ010000007">
    <property type="protein sequence ID" value="KAK9871688.1"/>
    <property type="molecule type" value="Genomic_DNA"/>
</dbReference>
<evidence type="ECO:0000313" key="2">
    <source>
        <dbReference type="Proteomes" id="UP001431783"/>
    </source>
</evidence>
<proteinExistence type="predicted"/>
<gene>
    <name evidence="1" type="ORF">WA026_014138</name>
</gene>
<protein>
    <submittedName>
        <fullName evidence="1">Uncharacterized protein</fullName>
    </submittedName>
</protein>
<dbReference type="Proteomes" id="UP001431783">
    <property type="component" value="Unassembled WGS sequence"/>
</dbReference>
<keyword evidence="2" id="KW-1185">Reference proteome</keyword>
<accession>A0AAW1TN46</accession>